<keyword evidence="3" id="KW-1185">Reference proteome</keyword>
<gene>
    <name evidence="2" type="ORF">CPAR01_12497</name>
</gene>
<feature type="region of interest" description="Disordered" evidence="1">
    <location>
        <begin position="1"/>
        <end position="28"/>
    </location>
</feature>
<evidence type="ECO:0000313" key="2">
    <source>
        <dbReference type="EMBL" id="KAK1527939.1"/>
    </source>
</evidence>
<evidence type="ECO:0000256" key="1">
    <source>
        <dbReference type="SAM" id="MobiDB-lite"/>
    </source>
</evidence>
<dbReference type="Proteomes" id="UP001241169">
    <property type="component" value="Unassembled WGS sequence"/>
</dbReference>
<accession>A0ABQ9S6K0</accession>
<sequence>MRTSARPSASREQMLGNREDQALGRRQEDAHARDTSFFSCRARPLVLCLRVHAAITMNASVASLPWSYQALKLTSLPWHPFSSSIGEHVSARSRSSASPTLRCNRPTALNDHGQVRTDFALTPQLVESLIPPHATRRPMPRQKSPSRD</sequence>
<protein>
    <submittedName>
        <fullName evidence="2">Uncharacterized protein</fullName>
    </submittedName>
</protein>
<comment type="caution">
    <text evidence="2">The sequence shown here is derived from an EMBL/GenBank/DDBJ whole genome shotgun (WGS) entry which is preliminary data.</text>
</comment>
<dbReference type="RefSeq" id="XP_060344286.1">
    <property type="nucleotide sequence ID" value="XM_060496753.1"/>
</dbReference>
<evidence type="ECO:0000313" key="3">
    <source>
        <dbReference type="Proteomes" id="UP001241169"/>
    </source>
</evidence>
<organism evidence="2 3">
    <name type="scientific">Colletotrichum paranaense</name>
    <dbReference type="NCBI Taxonomy" id="1914294"/>
    <lineage>
        <taxon>Eukaryota</taxon>
        <taxon>Fungi</taxon>
        <taxon>Dikarya</taxon>
        <taxon>Ascomycota</taxon>
        <taxon>Pezizomycotina</taxon>
        <taxon>Sordariomycetes</taxon>
        <taxon>Hypocreomycetidae</taxon>
        <taxon>Glomerellales</taxon>
        <taxon>Glomerellaceae</taxon>
        <taxon>Colletotrichum</taxon>
        <taxon>Colletotrichum acutatum species complex</taxon>
    </lineage>
</organism>
<dbReference type="GeneID" id="85380652"/>
<feature type="compositionally biased region" description="Polar residues" evidence="1">
    <location>
        <begin position="1"/>
        <end position="11"/>
    </location>
</feature>
<dbReference type="EMBL" id="MOPA01000011">
    <property type="protein sequence ID" value="KAK1527939.1"/>
    <property type="molecule type" value="Genomic_DNA"/>
</dbReference>
<name>A0ABQ9S6K0_9PEZI</name>
<proteinExistence type="predicted"/>
<feature type="compositionally biased region" description="Basic and acidic residues" evidence="1">
    <location>
        <begin position="17"/>
        <end position="28"/>
    </location>
</feature>
<reference evidence="2 3" key="1">
    <citation type="submission" date="2016-10" db="EMBL/GenBank/DDBJ databases">
        <title>The genome sequence of Colletotrichum fioriniae PJ7.</title>
        <authorList>
            <person name="Baroncelli R."/>
        </authorList>
    </citation>
    <scope>NUCLEOTIDE SEQUENCE [LARGE SCALE GENOMIC DNA]</scope>
    <source>
        <strain evidence="2 3">IMI 384185</strain>
    </source>
</reference>